<protein>
    <recommendedName>
        <fullName evidence="4">Autotransporter domain-containing protein</fullName>
    </recommendedName>
</protein>
<dbReference type="SUPFAM" id="SSF103515">
    <property type="entry name" value="Autotransporter"/>
    <property type="match status" value="1"/>
</dbReference>
<sequence>MKSRILVACIVTGLPFAAQAQQADGDWQDALSRLGVAGTFAELGYSGTDESSTIPFADSSRQLQWRVGAIARYLDSRLVVTPSLTLRHQWGSGANRFADIDTSGTIAGVGLSLAYAPTYNLRFQVGGTVSGGEQEAVFNGADSSLTGLFSASAHAGVGIDIYRDLRSRITISNQLAYHYSHADYAPSNSVDESYSRLVSNTLSLSGTYQVNADTSLNASVGLVSLLKAEVMSGEDPLDTSYGLVSVGASHEVADGFTLYGNIGTTIANQNSTDLNGKLGLRIMF</sequence>
<evidence type="ECO:0000256" key="1">
    <source>
        <dbReference type="SAM" id="SignalP"/>
    </source>
</evidence>
<name>A0ABZ2I0Q8_9HYPH</name>
<feature type="chain" id="PRO_5047471750" description="Autotransporter domain-containing protein" evidence="1">
    <location>
        <begin position="21"/>
        <end position="284"/>
    </location>
</feature>
<feature type="signal peptide" evidence="1">
    <location>
        <begin position="1"/>
        <end position="20"/>
    </location>
</feature>
<gene>
    <name evidence="2" type="ORF">V6617_02935</name>
</gene>
<proteinExistence type="predicted"/>
<dbReference type="EMBL" id="CP146275">
    <property type="protein sequence ID" value="WWT33439.1"/>
    <property type="molecule type" value="Genomic_DNA"/>
</dbReference>
<organism evidence="2 3">
    <name type="scientific">Pelagibacterium nitratireducens</name>
    <dbReference type="NCBI Taxonomy" id="1046114"/>
    <lineage>
        <taxon>Bacteria</taxon>
        <taxon>Pseudomonadati</taxon>
        <taxon>Pseudomonadota</taxon>
        <taxon>Alphaproteobacteria</taxon>
        <taxon>Hyphomicrobiales</taxon>
        <taxon>Devosiaceae</taxon>
        <taxon>Pelagibacterium</taxon>
    </lineage>
</organism>
<keyword evidence="3" id="KW-1185">Reference proteome</keyword>
<evidence type="ECO:0000313" key="2">
    <source>
        <dbReference type="EMBL" id="WWT33439.1"/>
    </source>
</evidence>
<dbReference type="InterPro" id="IPR036709">
    <property type="entry name" value="Autotransporte_beta_dom_sf"/>
</dbReference>
<keyword evidence="1" id="KW-0732">Signal</keyword>
<dbReference type="Proteomes" id="UP001369958">
    <property type="component" value="Chromosome"/>
</dbReference>
<accession>A0ABZ2I0Q8</accession>
<dbReference type="RefSeq" id="WP_338608984.1">
    <property type="nucleotide sequence ID" value="NZ_CP146275.1"/>
</dbReference>
<evidence type="ECO:0000313" key="3">
    <source>
        <dbReference type="Proteomes" id="UP001369958"/>
    </source>
</evidence>
<dbReference type="Gene3D" id="2.40.128.130">
    <property type="entry name" value="Autotransporter beta-domain"/>
    <property type="match status" value="1"/>
</dbReference>
<evidence type="ECO:0008006" key="4">
    <source>
        <dbReference type="Google" id="ProtNLM"/>
    </source>
</evidence>
<reference evidence="2 3" key="1">
    <citation type="submission" date="2024-02" db="EMBL/GenBank/DDBJ databases">
        <title>Complete genome sequence of Pelagibacterium nitratireducens ZH15.</title>
        <authorList>
            <person name="Zhao L.H."/>
        </authorList>
    </citation>
    <scope>NUCLEOTIDE SEQUENCE [LARGE SCALE GENOMIC DNA]</scope>
    <source>
        <strain evidence="2 3">ZH15</strain>
    </source>
</reference>